<accession>A0A6A3CQ93</accession>
<dbReference type="PANTHER" id="PTHR31637:SF7">
    <property type="entry name" value="2,3-BISPHOSPHOGLYCERATE-INDEPENDENT PHOSPHOGLYCERATE MUTASE 1"/>
    <property type="match status" value="1"/>
</dbReference>
<protein>
    <recommendedName>
        <fullName evidence="7">phosphoglycerate mutase (2,3-diphosphoglycerate-independent)</fullName>
        <ecNumber evidence="7">5.4.2.12</ecNumber>
    </recommendedName>
</protein>
<organism evidence="16 17">
    <name type="scientific">Hibiscus syriacus</name>
    <name type="common">Rose of Sharon</name>
    <dbReference type="NCBI Taxonomy" id="106335"/>
    <lineage>
        <taxon>Eukaryota</taxon>
        <taxon>Viridiplantae</taxon>
        <taxon>Streptophyta</taxon>
        <taxon>Embryophyta</taxon>
        <taxon>Tracheophyta</taxon>
        <taxon>Spermatophyta</taxon>
        <taxon>Magnoliopsida</taxon>
        <taxon>eudicotyledons</taxon>
        <taxon>Gunneridae</taxon>
        <taxon>Pentapetalae</taxon>
        <taxon>rosids</taxon>
        <taxon>malvids</taxon>
        <taxon>Malvales</taxon>
        <taxon>Malvaceae</taxon>
        <taxon>Malvoideae</taxon>
        <taxon>Hibiscus</taxon>
    </lineage>
</organism>
<evidence type="ECO:0000256" key="5">
    <source>
        <dbReference type="ARBA" id="ARBA00008819"/>
    </source>
</evidence>
<sequence>MYVQQRNGAPEKWRLIRAHGTAIGLPTDDDMGNSEVGHNALGVGFIFAQGAKLVDLALSCSKIYEGEGFKTGSYLLDVHDNSFPKCMQLLLKGASEHGAKRIRVHILTVGHDVADGSSLGFVETLENNLANLCEKGVDARIASGEGEGRMYVAMDRYENDWDIVKRGCDAQVLVRVSDLVMSLSSGMEIALAISTVNWKNIVMVGEEEGRGSIEEQLGNKDQGLGIKDRNWELNHVRCTGKLTIAVEQDRQRRTGEQEHSAGEQVQSLDTSKNKEKSPILVILVNDKSRFTYKTDKPGILRTKPDACLALKNSSSSGTMWHRPKIELPFFEGVNPRVCIQKCLKYFSICSVLVEQIVEVATMYLTEEFTKLTQKGSVEDYQEKFVELQPHILLQNPTLTEEFFMSLFISGLRDDIKHRVKALDLKSLSKACKQVKLYELSVEFEYTRFRPSFKLLPYPNPISSSKTTVLPINTPYLLVIIVANGQQLFSSARCNKSNLMDFNNMTLSFDHQGEQICIQGQQPSTELHQISGATLLKMTAGDYDIMGHIILLTMAGNSPSIPMELQYVLEKYNSVFAKPEGLPPQRTHDHAIPLEPNITPINLRPYRFPHNQKDEVEKQIATMLSSSIIQPTRSPFASPYLLIKKKDGTCRFCLDYRNLNSLIIKDKFPISIVEDLLDKLHGAVYFSKIDLRSGVSTDPRKEIEESYKGDSLAQNWISILTVSPVANSKWKYSRVVLRYNGRVYIGATGSLRLHIIQSLHDSPQGGHSDAQATYYRIRSNFYWSNLKAMVATYVRCCKTCQQTKVEHLAKPRLLQPFPIPNQAWEIITMDFIEGLPTSLKKKCILVIVDKFTKYSDFLPLVHPYSAAEISKFYLDNVYKYMDSLKWPFLTGIRPSQMKALEITEKAKDAILSQKFDHVLVNIPNGDIVGHIGDIQATIVGCKAVDEALMMILDAIERVGGIFVVTTDHGNAEDMVKRSKFGEPLYDKNGELQILTSHTCHPVSIVVGGRGLKADVRFWNDVMDDGLANMAATVMNLHGFVAPSDYKPTLIEVIDK</sequence>
<dbReference type="SUPFAM" id="SSF56672">
    <property type="entry name" value="DNA/RNA polymerases"/>
    <property type="match status" value="1"/>
</dbReference>
<feature type="compositionally biased region" description="Basic and acidic residues" evidence="13">
    <location>
        <begin position="249"/>
        <end position="261"/>
    </location>
</feature>
<dbReference type="AlphaFoldDB" id="A0A6A3CQ93"/>
<evidence type="ECO:0000256" key="11">
    <source>
        <dbReference type="ARBA" id="ARBA00023211"/>
    </source>
</evidence>
<keyword evidence="11" id="KW-0464">Manganese</keyword>
<dbReference type="Gene3D" id="3.10.10.10">
    <property type="entry name" value="HIV Type 1 Reverse Transcriptase, subunit A, domain 1"/>
    <property type="match status" value="1"/>
</dbReference>
<dbReference type="Gene3D" id="3.30.420.10">
    <property type="entry name" value="Ribonuclease H-like superfamily/Ribonuclease H"/>
    <property type="match status" value="1"/>
</dbReference>
<dbReference type="Proteomes" id="UP000436088">
    <property type="component" value="Unassembled WGS sequence"/>
</dbReference>
<dbReference type="InterPro" id="IPR043128">
    <property type="entry name" value="Rev_trsase/Diguanyl_cyclase"/>
</dbReference>
<comment type="similarity">
    <text evidence="5">Belongs to the BPG-independent phosphoglycerate mutase family.</text>
</comment>
<dbReference type="InterPro" id="IPR005995">
    <property type="entry name" value="Pgm_bpd_ind"/>
</dbReference>
<dbReference type="GO" id="GO:0006096">
    <property type="term" value="P:glycolytic process"/>
    <property type="evidence" value="ECO:0007669"/>
    <property type="project" value="UniProtKB-UniPathway"/>
</dbReference>
<comment type="subcellular location">
    <subcellularLocation>
        <location evidence="3">Cytoplasm</location>
    </subcellularLocation>
</comment>
<feature type="domain" description="Metalloenzyme" evidence="14">
    <location>
        <begin position="16"/>
        <end position="1038"/>
    </location>
</feature>
<dbReference type="GO" id="GO:0005737">
    <property type="term" value="C:cytoplasm"/>
    <property type="evidence" value="ECO:0007669"/>
    <property type="project" value="UniProtKB-SubCell"/>
</dbReference>
<dbReference type="InterPro" id="IPR017850">
    <property type="entry name" value="Alkaline_phosphatase_core_sf"/>
</dbReference>
<dbReference type="PANTHER" id="PTHR31637">
    <property type="entry name" value="2,3-BISPHOSPHOGLYCERATE-INDEPENDENT PHOSPHOGLYCERATE MUTASE"/>
    <property type="match status" value="1"/>
</dbReference>
<evidence type="ECO:0000313" key="16">
    <source>
        <dbReference type="EMBL" id="KAE8729762.1"/>
    </source>
</evidence>
<dbReference type="Gene3D" id="1.10.340.70">
    <property type="match status" value="1"/>
</dbReference>
<reference evidence="16" key="1">
    <citation type="submission" date="2019-09" db="EMBL/GenBank/DDBJ databases">
        <title>Draft genome information of white flower Hibiscus syriacus.</title>
        <authorList>
            <person name="Kim Y.-M."/>
        </authorList>
    </citation>
    <scope>NUCLEOTIDE SEQUENCE [LARGE SCALE GENOMIC DNA]</scope>
    <source>
        <strain evidence="16">YM2019G1</strain>
    </source>
</reference>
<dbReference type="EC" id="5.4.2.12" evidence="7"/>
<proteinExistence type="inferred from homology"/>
<keyword evidence="17" id="KW-1185">Reference proteome</keyword>
<evidence type="ECO:0000259" key="14">
    <source>
        <dbReference type="Pfam" id="PF01676"/>
    </source>
</evidence>
<dbReference type="InterPro" id="IPR036646">
    <property type="entry name" value="PGAM_B_sf"/>
</dbReference>
<keyword evidence="10" id="KW-0324">Glycolysis</keyword>
<dbReference type="GO" id="GO:0003676">
    <property type="term" value="F:nucleic acid binding"/>
    <property type="evidence" value="ECO:0007669"/>
    <property type="project" value="InterPro"/>
</dbReference>
<feature type="domain" description="BPG-independent PGAM N-terminal" evidence="15">
    <location>
        <begin position="87"/>
        <end position="175"/>
    </location>
</feature>
<evidence type="ECO:0000256" key="8">
    <source>
        <dbReference type="ARBA" id="ARBA00022490"/>
    </source>
</evidence>
<evidence type="ECO:0000256" key="6">
    <source>
        <dbReference type="ARBA" id="ARBA00011245"/>
    </source>
</evidence>
<comment type="pathway">
    <text evidence="4">Carbohydrate degradation; glycolysis; pyruvate from D-glyceraldehyde 3-phosphate: step 3/5.</text>
</comment>
<evidence type="ECO:0000256" key="4">
    <source>
        <dbReference type="ARBA" id="ARBA00004798"/>
    </source>
</evidence>
<evidence type="ECO:0000256" key="2">
    <source>
        <dbReference type="ARBA" id="ARBA00001936"/>
    </source>
</evidence>
<dbReference type="SUPFAM" id="SSF64158">
    <property type="entry name" value="2,3-Bisphosphoglycerate-independent phosphoglycerate mutase, substrate-binding domain"/>
    <property type="match status" value="1"/>
</dbReference>
<dbReference type="Gene3D" id="3.30.70.270">
    <property type="match status" value="1"/>
</dbReference>
<keyword evidence="12" id="KW-0413">Isomerase</keyword>
<evidence type="ECO:0000256" key="10">
    <source>
        <dbReference type="ARBA" id="ARBA00023152"/>
    </source>
</evidence>
<dbReference type="InterPro" id="IPR036397">
    <property type="entry name" value="RNaseH_sf"/>
</dbReference>
<dbReference type="Gene3D" id="3.40.720.10">
    <property type="entry name" value="Alkaline Phosphatase, subunit A"/>
    <property type="match status" value="2"/>
</dbReference>
<evidence type="ECO:0000313" key="17">
    <source>
        <dbReference type="Proteomes" id="UP000436088"/>
    </source>
</evidence>
<comment type="caution">
    <text evidence="16">The sequence shown here is derived from an EMBL/GenBank/DDBJ whole genome shotgun (WGS) entry which is preliminary data.</text>
</comment>
<evidence type="ECO:0000256" key="13">
    <source>
        <dbReference type="SAM" id="MobiDB-lite"/>
    </source>
</evidence>
<dbReference type="InterPro" id="IPR043502">
    <property type="entry name" value="DNA/RNA_pol_sf"/>
</dbReference>
<dbReference type="UniPathway" id="UPA00109">
    <property type="reaction ID" value="UER00186"/>
</dbReference>
<dbReference type="EMBL" id="VEPZ02000218">
    <property type="protein sequence ID" value="KAE8729762.1"/>
    <property type="molecule type" value="Genomic_DNA"/>
</dbReference>
<comment type="catalytic activity">
    <reaction evidence="1">
        <text>(2R)-2-phosphoglycerate = (2R)-3-phosphoglycerate</text>
        <dbReference type="Rhea" id="RHEA:15901"/>
        <dbReference type="ChEBI" id="CHEBI:58272"/>
        <dbReference type="ChEBI" id="CHEBI:58289"/>
        <dbReference type="EC" id="5.4.2.12"/>
    </reaction>
</comment>
<evidence type="ECO:0000259" key="15">
    <source>
        <dbReference type="Pfam" id="PF06415"/>
    </source>
</evidence>
<dbReference type="GO" id="GO:0006007">
    <property type="term" value="P:glucose catabolic process"/>
    <property type="evidence" value="ECO:0007669"/>
    <property type="project" value="InterPro"/>
</dbReference>
<name>A0A6A3CQ93_HIBSY</name>
<dbReference type="GO" id="GO:0004619">
    <property type="term" value="F:phosphoglycerate mutase activity"/>
    <property type="evidence" value="ECO:0007669"/>
    <property type="project" value="UniProtKB-EC"/>
</dbReference>
<comment type="cofactor">
    <cofactor evidence="2">
        <name>Mn(2+)</name>
        <dbReference type="ChEBI" id="CHEBI:29035"/>
    </cofactor>
</comment>
<dbReference type="InterPro" id="IPR006124">
    <property type="entry name" value="Metalloenzyme"/>
</dbReference>
<dbReference type="Pfam" id="PF01676">
    <property type="entry name" value="Metalloenzyme"/>
    <property type="match status" value="1"/>
</dbReference>
<dbReference type="Pfam" id="PF06415">
    <property type="entry name" value="iPGM_N"/>
    <property type="match status" value="1"/>
</dbReference>
<keyword evidence="8" id="KW-0963">Cytoplasm</keyword>
<evidence type="ECO:0000256" key="9">
    <source>
        <dbReference type="ARBA" id="ARBA00022723"/>
    </source>
</evidence>
<feature type="region of interest" description="Disordered" evidence="13">
    <location>
        <begin position="249"/>
        <end position="272"/>
    </location>
</feature>
<keyword evidence="9" id="KW-0479">Metal-binding</keyword>
<dbReference type="InterPro" id="IPR011258">
    <property type="entry name" value="BPG-indep_PGM_N"/>
</dbReference>
<evidence type="ECO:0000256" key="1">
    <source>
        <dbReference type="ARBA" id="ARBA00000370"/>
    </source>
</evidence>
<dbReference type="GO" id="GO:0030145">
    <property type="term" value="F:manganese ion binding"/>
    <property type="evidence" value="ECO:0007669"/>
    <property type="project" value="InterPro"/>
</dbReference>
<evidence type="ECO:0000256" key="3">
    <source>
        <dbReference type="ARBA" id="ARBA00004496"/>
    </source>
</evidence>
<evidence type="ECO:0000256" key="7">
    <source>
        <dbReference type="ARBA" id="ARBA00012026"/>
    </source>
</evidence>
<dbReference type="SUPFAM" id="SSF53649">
    <property type="entry name" value="Alkaline phosphatase-like"/>
    <property type="match status" value="1"/>
</dbReference>
<evidence type="ECO:0000256" key="12">
    <source>
        <dbReference type="ARBA" id="ARBA00023235"/>
    </source>
</evidence>
<gene>
    <name evidence="16" type="ORF">F3Y22_tig00003398pilonHSYRG00141</name>
</gene>
<comment type="subunit">
    <text evidence="6">Monomer.</text>
</comment>
<dbReference type="Gene3D" id="3.40.1450.10">
    <property type="entry name" value="BPG-independent phosphoglycerate mutase, domain B"/>
    <property type="match status" value="1"/>
</dbReference>